<keyword evidence="3" id="KW-1185">Reference proteome</keyword>
<dbReference type="GO" id="GO:0004497">
    <property type="term" value="F:monooxygenase activity"/>
    <property type="evidence" value="ECO:0007669"/>
    <property type="project" value="UniProtKB-KW"/>
</dbReference>
<dbReference type="InterPro" id="IPR007138">
    <property type="entry name" value="ABM_dom"/>
</dbReference>
<dbReference type="PROSITE" id="PS51725">
    <property type="entry name" value="ABM"/>
    <property type="match status" value="1"/>
</dbReference>
<keyword evidence="2" id="KW-0560">Oxidoreductase</keyword>
<dbReference type="Gene3D" id="3.30.70.100">
    <property type="match status" value="2"/>
</dbReference>
<evidence type="ECO:0000313" key="2">
    <source>
        <dbReference type="EMBL" id="AYG82974.1"/>
    </source>
</evidence>
<protein>
    <submittedName>
        <fullName evidence="2">Deoxynogalonate monooxygenase</fullName>
        <ecNumber evidence="2">1.13.12.22</ecNumber>
    </submittedName>
</protein>
<organism evidence="2 3">
    <name type="scientific">Streptomyces hundungensis</name>
    <dbReference type="NCBI Taxonomy" id="1077946"/>
    <lineage>
        <taxon>Bacteria</taxon>
        <taxon>Bacillati</taxon>
        <taxon>Actinomycetota</taxon>
        <taxon>Actinomycetes</taxon>
        <taxon>Kitasatosporales</taxon>
        <taxon>Streptomycetaceae</taxon>
        <taxon>Streptomyces</taxon>
    </lineage>
</organism>
<reference evidence="2 3" key="1">
    <citation type="submission" date="2018-10" db="EMBL/GenBank/DDBJ databases">
        <title>Relationship between Morphology and Antimicrobial Activity in Streptomyces.</title>
        <authorList>
            <person name="Kang H.J."/>
            <person name="Kim S.B."/>
        </authorList>
    </citation>
    <scope>NUCLEOTIDE SEQUENCE [LARGE SCALE GENOMIC DNA]</scope>
    <source>
        <strain evidence="2 3">BH38</strain>
    </source>
</reference>
<accession>A0A387HHN8</accession>
<dbReference type="KEGG" id="shun:DWB77_05166"/>
<dbReference type="AlphaFoldDB" id="A0A387HHN8"/>
<name>A0A387HHN8_9ACTN</name>
<dbReference type="Pfam" id="PF03992">
    <property type="entry name" value="ABM"/>
    <property type="match status" value="2"/>
</dbReference>
<dbReference type="InterPro" id="IPR050404">
    <property type="entry name" value="Heme-degrading_MO"/>
</dbReference>
<dbReference type="EC" id="1.13.12.22" evidence="2"/>
<dbReference type="EMBL" id="CP032698">
    <property type="protein sequence ID" value="AYG82974.1"/>
    <property type="molecule type" value="Genomic_DNA"/>
</dbReference>
<evidence type="ECO:0000259" key="1">
    <source>
        <dbReference type="PROSITE" id="PS51725"/>
    </source>
</evidence>
<proteinExistence type="predicted"/>
<feature type="domain" description="ABM" evidence="1">
    <location>
        <begin position="4"/>
        <end position="92"/>
    </location>
</feature>
<dbReference type="SUPFAM" id="SSF54909">
    <property type="entry name" value="Dimeric alpha+beta barrel"/>
    <property type="match status" value="2"/>
</dbReference>
<dbReference type="OrthoDB" id="4233738at2"/>
<dbReference type="Proteomes" id="UP000271554">
    <property type="component" value="Chromosome"/>
</dbReference>
<sequence>MSFTVINTFTLLDPGGAEEFEARFLAHVEWMRAQPGFVAHQAVRSVDRPEVYVNLGWWERPEDFQRVLASATFQSHAEEFHRIVAVEADPSMGIARFDGAPGEPDDVLFVDSFTVEGDATEAFVGAYQAHARAAAELDGFIAADLAKSLFARPGGFTALSRWRDAEAALAATGLPQYAALAALAEVRTVPATHVAGDRAELAPAGA</sequence>
<gene>
    <name evidence="2" type="primary">snoaB</name>
    <name evidence="2" type="ORF">DWB77_05166</name>
</gene>
<dbReference type="PANTHER" id="PTHR34474">
    <property type="entry name" value="SIGNAL TRANSDUCTION PROTEIN TRAP"/>
    <property type="match status" value="1"/>
</dbReference>
<evidence type="ECO:0000313" key="3">
    <source>
        <dbReference type="Proteomes" id="UP000271554"/>
    </source>
</evidence>
<keyword evidence="2" id="KW-0503">Monooxygenase</keyword>
<dbReference type="InterPro" id="IPR011008">
    <property type="entry name" value="Dimeric_a/b-barrel"/>
</dbReference>
<dbReference type="RefSeq" id="WP_120723477.1">
    <property type="nucleotide sequence ID" value="NZ_CP032698.1"/>
</dbReference>
<dbReference type="PANTHER" id="PTHR34474:SF2">
    <property type="entry name" value="SIGNAL TRANSDUCTION PROTEIN TRAP"/>
    <property type="match status" value="1"/>
</dbReference>